<feature type="compositionally biased region" description="Polar residues" evidence="12">
    <location>
        <begin position="294"/>
        <end position="310"/>
    </location>
</feature>
<keyword evidence="4 10" id="KW-0862">Zinc</keyword>
<evidence type="ECO:0000256" key="11">
    <source>
        <dbReference type="RuleBase" id="RU000682"/>
    </source>
</evidence>
<keyword evidence="2 10" id="KW-0479">Metal-binding</keyword>
<comment type="subcellular location">
    <subcellularLocation>
        <location evidence="1 9 11">Nucleus</location>
    </subcellularLocation>
</comment>
<dbReference type="InterPro" id="IPR001781">
    <property type="entry name" value="Znf_LIM"/>
</dbReference>
<dbReference type="InterPro" id="IPR009057">
    <property type="entry name" value="Homeodomain-like_sf"/>
</dbReference>
<keyword evidence="6 9" id="KW-0238">DNA-binding</keyword>
<dbReference type="SUPFAM" id="SSF57716">
    <property type="entry name" value="Glucocorticoid receptor-like (DNA-binding domain)"/>
    <property type="match status" value="2"/>
</dbReference>
<feature type="DNA-binding region" description="Homeobox" evidence="9">
    <location>
        <begin position="206"/>
        <end position="265"/>
    </location>
</feature>
<keyword evidence="7 9" id="KW-0371">Homeobox</keyword>
<keyword evidence="8 9" id="KW-0539">Nucleus</keyword>
<evidence type="ECO:0000256" key="12">
    <source>
        <dbReference type="SAM" id="MobiDB-lite"/>
    </source>
</evidence>
<feature type="domain" description="LIM zinc-binding" evidence="13">
    <location>
        <begin position="58"/>
        <end position="116"/>
    </location>
</feature>
<dbReference type="Pfam" id="PF00046">
    <property type="entry name" value="Homeodomain"/>
    <property type="match status" value="1"/>
</dbReference>
<dbReference type="GO" id="GO:0046872">
    <property type="term" value="F:metal ion binding"/>
    <property type="evidence" value="ECO:0007669"/>
    <property type="project" value="UniProtKB-KW"/>
</dbReference>
<sequence length="422" mass="48198">MLRINTPKFAKCGSCLQICTQLDECTPDKSVCSCTEYRVCAKDDRFFISFFAAAGLGPLCGMCCRPINDRFLLRIMDVSYHEHCVQCCACGDRLHHTCFVKDSKLYCRLDYDRLFIKKCLACSERIAPEELVMRASENIFHLRCFVCVVCGIRLQKGDLYVIKQGQLFCRIDYEKEVEMMQGFGHGEFICDELLPSSRAHDGRRGPKRPRTILTTQQRRAFKASFEVSPKPCRKVREALAKDTGLSVRIVQVWFQNQRAKMKKMQKKARQDNKGGKDADNDDKKLNVKEEEQSPRSTPFYNDSCSDTETTPGDGDALIHARADSKHFLTIKEEMEESPYFKSNNNLPLHSFTGMGDVRREDGYMGIPFPSPLDSGQPNMFMTPPIAHQNPPHANPGLNPIDRLYSMQNSYFCAEEEHTMIEP</sequence>
<evidence type="ECO:0000256" key="2">
    <source>
        <dbReference type="ARBA" id="ARBA00022723"/>
    </source>
</evidence>
<gene>
    <name evidence="15" type="ORF">Zmor_007968</name>
</gene>
<evidence type="ECO:0000256" key="1">
    <source>
        <dbReference type="ARBA" id="ARBA00004123"/>
    </source>
</evidence>
<accession>A0AA38MPA0</accession>
<dbReference type="GO" id="GO:0000981">
    <property type="term" value="F:DNA-binding transcription factor activity, RNA polymerase II-specific"/>
    <property type="evidence" value="ECO:0007669"/>
    <property type="project" value="InterPro"/>
</dbReference>
<dbReference type="Pfam" id="PF00412">
    <property type="entry name" value="LIM"/>
    <property type="match status" value="2"/>
</dbReference>
<dbReference type="FunFam" id="1.10.10.60:FF:000227">
    <property type="entry name" value="LIM homeobox transcription factor"/>
    <property type="match status" value="1"/>
</dbReference>
<dbReference type="Gene3D" id="1.10.10.60">
    <property type="entry name" value="Homeodomain-like"/>
    <property type="match status" value="1"/>
</dbReference>
<dbReference type="FunFam" id="2.10.110.10:FF:000103">
    <property type="entry name" value="LIM homeobox transcription factor 1-beta"/>
    <property type="match status" value="1"/>
</dbReference>
<evidence type="ECO:0000256" key="10">
    <source>
        <dbReference type="PROSITE-ProRule" id="PRU00125"/>
    </source>
</evidence>
<evidence type="ECO:0000256" key="3">
    <source>
        <dbReference type="ARBA" id="ARBA00022737"/>
    </source>
</evidence>
<evidence type="ECO:0000259" key="14">
    <source>
        <dbReference type="PROSITE" id="PS50071"/>
    </source>
</evidence>
<reference evidence="15" key="1">
    <citation type="journal article" date="2023" name="G3 (Bethesda)">
        <title>Whole genome assemblies of Zophobas morio and Tenebrio molitor.</title>
        <authorList>
            <person name="Kaur S."/>
            <person name="Stinson S.A."/>
            <person name="diCenzo G.C."/>
        </authorList>
    </citation>
    <scope>NUCLEOTIDE SEQUENCE</scope>
    <source>
        <strain evidence="15">QUZm001</strain>
    </source>
</reference>
<evidence type="ECO:0000256" key="6">
    <source>
        <dbReference type="ARBA" id="ARBA00023125"/>
    </source>
</evidence>
<dbReference type="PROSITE" id="PS00478">
    <property type="entry name" value="LIM_DOMAIN_1"/>
    <property type="match status" value="1"/>
</dbReference>
<evidence type="ECO:0000256" key="7">
    <source>
        <dbReference type="ARBA" id="ARBA00023155"/>
    </source>
</evidence>
<dbReference type="GO" id="GO:0030182">
    <property type="term" value="P:neuron differentiation"/>
    <property type="evidence" value="ECO:0007669"/>
    <property type="project" value="TreeGrafter"/>
</dbReference>
<dbReference type="EMBL" id="JALNTZ010000002">
    <property type="protein sequence ID" value="KAJ3663741.1"/>
    <property type="molecule type" value="Genomic_DNA"/>
</dbReference>
<evidence type="ECO:0000256" key="5">
    <source>
        <dbReference type="ARBA" id="ARBA00023038"/>
    </source>
</evidence>
<keyword evidence="3" id="KW-0677">Repeat</keyword>
<dbReference type="AlphaFoldDB" id="A0AA38MPA0"/>
<dbReference type="PROSITE" id="PS50023">
    <property type="entry name" value="LIM_DOMAIN_2"/>
    <property type="match status" value="2"/>
</dbReference>
<dbReference type="SUPFAM" id="SSF46689">
    <property type="entry name" value="Homeodomain-like"/>
    <property type="match status" value="1"/>
</dbReference>
<evidence type="ECO:0000256" key="4">
    <source>
        <dbReference type="ARBA" id="ARBA00022833"/>
    </source>
</evidence>
<dbReference type="CDD" id="cd00086">
    <property type="entry name" value="homeodomain"/>
    <property type="match status" value="1"/>
</dbReference>
<feature type="domain" description="LIM zinc-binding" evidence="13">
    <location>
        <begin position="117"/>
        <end position="179"/>
    </location>
</feature>
<proteinExistence type="predicted"/>
<feature type="domain" description="Homeobox" evidence="14">
    <location>
        <begin position="204"/>
        <end position="264"/>
    </location>
</feature>
<dbReference type="InterPro" id="IPR001356">
    <property type="entry name" value="HD"/>
</dbReference>
<keyword evidence="16" id="KW-1185">Reference proteome</keyword>
<dbReference type="PROSITE" id="PS50071">
    <property type="entry name" value="HOMEOBOX_2"/>
    <property type="match status" value="1"/>
</dbReference>
<evidence type="ECO:0000256" key="9">
    <source>
        <dbReference type="PROSITE-ProRule" id="PRU00108"/>
    </source>
</evidence>
<dbReference type="InterPro" id="IPR050453">
    <property type="entry name" value="LIM_Homeobox_TF"/>
</dbReference>
<dbReference type="Gene3D" id="2.10.110.10">
    <property type="entry name" value="Cysteine Rich Protein"/>
    <property type="match status" value="2"/>
</dbReference>
<evidence type="ECO:0000259" key="13">
    <source>
        <dbReference type="PROSITE" id="PS50023"/>
    </source>
</evidence>
<name>A0AA38MPA0_9CUCU</name>
<evidence type="ECO:0000313" key="15">
    <source>
        <dbReference type="EMBL" id="KAJ3663741.1"/>
    </source>
</evidence>
<dbReference type="PROSITE" id="PS00027">
    <property type="entry name" value="HOMEOBOX_1"/>
    <property type="match status" value="1"/>
</dbReference>
<protein>
    <recommendedName>
        <fullName evidence="17">LIM homeobox transcription factor 1-alpha</fullName>
    </recommendedName>
</protein>
<dbReference type="PANTHER" id="PTHR24208:SF175">
    <property type="entry name" value="FI06571P"/>
    <property type="match status" value="1"/>
</dbReference>
<evidence type="ECO:0008006" key="17">
    <source>
        <dbReference type="Google" id="ProtNLM"/>
    </source>
</evidence>
<comment type="caution">
    <text evidence="15">The sequence shown here is derived from an EMBL/GenBank/DDBJ whole genome shotgun (WGS) entry which is preliminary data.</text>
</comment>
<dbReference type="GO" id="GO:0005634">
    <property type="term" value="C:nucleus"/>
    <property type="evidence" value="ECO:0007669"/>
    <property type="project" value="UniProtKB-SubCell"/>
</dbReference>
<feature type="region of interest" description="Disordered" evidence="12">
    <location>
        <begin position="261"/>
        <end position="316"/>
    </location>
</feature>
<dbReference type="PANTHER" id="PTHR24208">
    <property type="entry name" value="LIM/HOMEOBOX PROTEIN LHX"/>
    <property type="match status" value="1"/>
</dbReference>
<evidence type="ECO:0000256" key="8">
    <source>
        <dbReference type="ARBA" id="ARBA00023242"/>
    </source>
</evidence>
<organism evidence="15 16">
    <name type="scientific">Zophobas morio</name>
    <dbReference type="NCBI Taxonomy" id="2755281"/>
    <lineage>
        <taxon>Eukaryota</taxon>
        <taxon>Metazoa</taxon>
        <taxon>Ecdysozoa</taxon>
        <taxon>Arthropoda</taxon>
        <taxon>Hexapoda</taxon>
        <taxon>Insecta</taxon>
        <taxon>Pterygota</taxon>
        <taxon>Neoptera</taxon>
        <taxon>Endopterygota</taxon>
        <taxon>Coleoptera</taxon>
        <taxon>Polyphaga</taxon>
        <taxon>Cucujiformia</taxon>
        <taxon>Tenebrionidae</taxon>
        <taxon>Zophobas</taxon>
    </lineage>
</organism>
<keyword evidence="5 10" id="KW-0440">LIM domain</keyword>
<dbReference type="GO" id="GO:0000977">
    <property type="term" value="F:RNA polymerase II transcription regulatory region sequence-specific DNA binding"/>
    <property type="evidence" value="ECO:0007669"/>
    <property type="project" value="TreeGrafter"/>
</dbReference>
<dbReference type="SMART" id="SM00389">
    <property type="entry name" value="HOX"/>
    <property type="match status" value="1"/>
</dbReference>
<feature type="compositionally biased region" description="Basic and acidic residues" evidence="12">
    <location>
        <begin position="268"/>
        <end position="293"/>
    </location>
</feature>
<dbReference type="Proteomes" id="UP001168821">
    <property type="component" value="Unassembled WGS sequence"/>
</dbReference>
<dbReference type="SMART" id="SM00132">
    <property type="entry name" value="LIM"/>
    <property type="match status" value="2"/>
</dbReference>
<evidence type="ECO:0000313" key="16">
    <source>
        <dbReference type="Proteomes" id="UP001168821"/>
    </source>
</evidence>
<dbReference type="FunFam" id="2.10.110.10:FF:000006">
    <property type="entry name" value="LIM homeobox transcription factor 1-beta"/>
    <property type="match status" value="1"/>
</dbReference>
<dbReference type="InterPro" id="IPR017970">
    <property type="entry name" value="Homeobox_CS"/>
</dbReference>